<dbReference type="InterPro" id="IPR029039">
    <property type="entry name" value="Flavoprotein-like_sf"/>
</dbReference>
<evidence type="ECO:0000256" key="1">
    <source>
        <dbReference type="ARBA" id="ARBA00006961"/>
    </source>
</evidence>
<dbReference type="InterPro" id="IPR008254">
    <property type="entry name" value="Flavodoxin/NO_synth"/>
</dbReference>
<dbReference type="InterPro" id="IPR001226">
    <property type="entry name" value="Flavodoxin_CS"/>
</dbReference>
<gene>
    <name evidence="3" type="ORF">SAMN05660350_00245</name>
</gene>
<dbReference type="FunFam" id="3.40.50.360:FF:000001">
    <property type="entry name" value="NAD(P)H dehydrogenase (Quinone) FQR1-like"/>
    <property type="match status" value="1"/>
</dbReference>
<dbReference type="InterPro" id="IPR010089">
    <property type="entry name" value="Flavoprotein_WrbA-like"/>
</dbReference>
<dbReference type="Gene3D" id="3.40.50.360">
    <property type="match status" value="1"/>
</dbReference>
<dbReference type="GO" id="GO:0010181">
    <property type="term" value="F:FMN binding"/>
    <property type="evidence" value="ECO:0007669"/>
    <property type="project" value="InterPro"/>
</dbReference>
<dbReference type="SUPFAM" id="SSF52218">
    <property type="entry name" value="Flavoproteins"/>
    <property type="match status" value="1"/>
</dbReference>
<reference evidence="3 4" key="1">
    <citation type="submission" date="2016-12" db="EMBL/GenBank/DDBJ databases">
        <authorList>
            <person name="Song W.-J."/>
            <person name="Kurnit D.M."/>
        </authorList>
    </citation>
    <scope>NUCLEOTIDE SEQUENCE [LARGE SCALE GENOMIC DNA]</scope>
    <source>
        <strain evidence="3 4">DSM 43162</strain>
    </source>
</reference>
<dbReference type="RefSeq" id="WP_072911868.1">
    <property type="nucleotide sequence ID" value="NZ_FRDM01000001.1"/>
</dbReference>
<dbReference type="AlphaFoldDB" id="A0A1M7RXU5"/>
<protein>
    <submittedName>
        <fullName evidence="3">NAD(P)H dehydrogenase (Quinone)</fullName>
    </submittedName>
</protein>
<dbReference type="PROSITE" id="PS00201">
    <property type="entry name" value="FLAVODOXIN"/>
    <property type="match status" value="1"/>
</dbReference>
<evidence type="ECO:0000259" key="2">
    <source>
        <dbReference type="PROSITE" id="PS50902"/>
    </source>
</evidence>
<dbReference type="PROSITE" id="PS50902">
    <property type="entry name" value="FLAVODOXIN_LIKE"/>
    <property type="match status" value="1"/>
</dbReference>
<dbReference type="OrthoDB" id="9801479at2"/>
<proteinExistence type="inferred from homology"/>
<dbReference type="Pfam" id="PF03358">
    <property type="entry name" value="FMN_red"/>
    <property type="match status" value="1"/>
</dbReference>
<dbReference type="Proteomes" id="UP000184428">
    <property type="component" value="Unassembled WGS sequence"/>
</dbReference>
<sequence>MNVNIAVVYYSATGHTHRLAEAVAEGAADAGADVRLRRVRELAPDEAIDRNPAWRRHVTETPHVPEAELADLEWAHGLAFGSPTRYGMVAAQLKQFLDTTGPLWQQGKLTDKVVTSFTGAATAHGGHETTLLSLDAVFSHWGSVIVPLGYSSPEVFETGNPYGSTWVSGSQRHPDDLTLRVARHQGGRLVQWALRAVYEPVSSGV</sequence>
<accession>A0A1M7RXU5</accession>
<dbReference type="GO" id="GO:0003955">
    <property type="term" value="F:NAD(P)H dehydrogenase (quinone) activity"/>
    <property type="evidence" value="ECO:0007669"/>
    <property type="project" value="InterPro"/>
</dbReference>
<organism evidence="3 4">
    <name type="scientific">Geodermatophilus obscurus</name>
    <dbReference type="NCBI Taxonomy" id="1861"/>
    <lineage>
        <taxon>Bacteria</taxon>
        <taxon>Bacillati</taxon>
        <taxon>Actinomycetota</taxon>
        <taxon>Actinomycetes</taxon>
        <taxon>Geodermatophilales</taxon>
        <taxon>Geodermatophilaceae</taxon>
        <taxon>Geodermatophilus</taxon>
    </lineage>
</organism>
<evidence type="ECO:0000313" key="4">
    <source>
        <dbReference type="Proteomes" id="UP000184428"/>
    </source>
</evidence>
<dbReference type="NCBIfam" id="TIGR01755">
    <property type="entry name" value="flav_wrbA"/>
    <property type="match status" value="1"/>
</dbReference>
<dbReference type="EMBL" id="FRDM01000001">
    <property type="protein sequence ID" value="SHN51035.1"/>
    <property type="molecule type" value="Genomic_DNA"/>
</dbReference>
<dbReference type="InterPro" id="IPR005025">
    <property type="entry name" value="FMN_Rdtase-like_dom"/>
</dbReference>
<comment type="similarity">
    <text evidence="1">Belongs to the WrbA family.</text>
</comment>
<evidence type="ECO:0000313" key="3">
    <source>
        <dbReference type="EMBL" id="SHN51035.1"/>
    </source>
</evidence>
<dbReference type="GO" id="GO:0009055">
    <property type="term" value="F:electron transfer activity"/>
    <property type="evidence" value="ECO:0007669"/>
    <property type="project" value="InterPro"/>
</dbReference>
<feature type="domain" description="Flavodoxin-like" evidence="2">
    <location>
        <begin position="5"/>
        <end position="197"/>
    </location>
</feature>
<name>A0A1M7RXU5_9ACTN</name>
<dbReference type="NCBIfam" id="NF002999">
    <property type="entry name" value="PRK03767.1"/>
    <property type="match status" value="1"/>
</dbReference>
<dbReference type="GO" id="GO:0016020">
    <property type="term" value="C:membrane"/>
    <property type="evidence" value="ECO:0007669"/>
    <property type="project" value="TreeGrafter"/>
</dbReference>
<dbReference type="PANTHER" id="PTHR30546">
    <property type="entry name" value="FLAVODOXIN-RELATED PROTEIN WRBA-RELATED"/>
    <property type="match status" value="1"/>
</dbReference>
<dbReference type="PANTHER" id="PTHR30546:SF23">
    <property type="entry name" value="FLAVOPROTEIN-LIKE PROTEIN YCP4-RELATED"/>
    <property type="match status" value="1"/>
</dbReference>